<dbReference type="Proteomes" id="UP000429607">
    <property type="component" value="Unassembled WGS sequence"/>
</dbReference>
<evidence type="ECO:0000313" key="2">
    <source>
        <dbReference type="EMBL" id="KAE9008900.1"/>
    </source>
</evidence>
<evidence type="ECO:0000313" key="5">
    <source>
        <dbReference type="Proteomes" id="UP000434957"/>
    </source>
</evidence>
<evidence type="ECO:0000313" key="3">
    <source>
        <dbReference type="EMBL" id="KAE9321552.1"/>
    </source>
</evidence>
<name>A0A6A4EFD2_9STRA</name>
<feature type="chain" id="PRO_5036167489" description="Secreted protein" evidence="1">
    <location>
        <begin position="20"/>
        <end position="60"/>
    </location>
</feature>
<evidence type="ECO:0008006" key="6">
    <source>
        <dbReference type="Google" id="ProtNLM"/>
    </source>
</evidence>
<dbReference type="Proteomes" id="UP000434957">
    <property type="component" value="Unassembled WGS sequence"/>
</dbReference>
<evidence type="ECO:0000256" key="1">
    <source>
        <dbReference type="SAM" id="SignalP"/>
    </source>
</evidence>
<evidence type="ECO:0000313" key="4">
    <source>
        <dbReference type="Proteomes" id="UP000429607"/>
    </source>
</evidence>
<reference evidence="3 5" key="1">
    <citation type="submission" date="2018-08" db="EMBL/GenBank/DDBJ databases">
        <title>Genomic investigation of the strawberry pathogen Phytophthora fragariae indicates pathogenicity is determined by transcriptional variation in three key races.</title>
        <authorList>
            <person name="Adams T.M."/>
            <person name="Armitage A.D."/>
            <person name="Sobczyk M.K."/>
            <person name="Bates H.J."/>
            <person name="Dunwell J.M."/>
            <person name="Nellist C.F."/>
            <person name="Harrison R.J."/>
        </authorList>
    </citation>
    <scope>NUCLEOTIDE SEQUENCE [LARGE SCALE GENOMIC DNA]</scope>
    <source>
        <strain evidence="2 4">SCRP249</strain>
        <strain evidence="3 5">SCRP333</strain>
    </source>
</reference>
<proteinExistence type="predicted"/>
<dbReference type="EMBL" id="QXFT01001335">
    <property type="protein sequence ID" value="KAE9321552.1"/>
    <property type="molecule type" value="Genomic_DNA"/>
</dbReference>
<dbReference type="EMBL" id="QXFV01001317">
    <property type="protein sequence ID" value="KAE9008900.1"/>
    <property type="molecule type" value="Genomic_DNA"/>
</dbReference>
<accession>A0A6A4EFD2</accession>
<comment type="caution">
    <text evidence="3">The sequence shown here is derived from an EMBL/GenBank/DDBJ whole genome shotgun (WGS) entry which is preliminary data.</text>
</comment>
<keyword evidence="5" id="KW-1185">Reference proteome</keyword>
<organism evidence="3 5">
    <name type="scientific">Phytophthora rubi</name>
    <dbReference type="NCBI Taxonomy" id="129364"/>
    <lineage>
        <taxon>Eukaryota</taxon>
        <taxon>Sar</taxon>
        <taxon>Stramenopiles</taxon>
        <taxon>Oomycota</taxon>
        <taxon>Peronosporomycetes</taxon>
        <taxon>Peronosporales</taxon>
        <taxon>Peronosporaceae</taxon>
        <taxon>Phytophthora</taxon>
    </lineage>
</organism>
<gene>
    <name evidence="2" type="ORF">PR001_g16574</name>
    <name evidence="3" type="ORF">PR003_g17439</name>
</gene>
<protein>
    <recommendedName>
        <fullName evidence="6">Secreted protein</fullName>
    </recommendedName>
</protein>
<dbReference type="AlphaFoldDB" id="A0A6A4EFD2"/>
<sequence length="60" mass="6653">MYLLMGVAAFFRIALHASSVVCHCSLRVYSATNKVYYAHQPLPHTCLEHPGGSYAPLKCQ</sequence>
<feature type="signal peptide" evidence="1">
    <location>
        <begin position="1"/>
        <end position="19"/>
    </location>
</feature>
<keyword evidence="1" id="KW-0732">Signal</keyword>